<evidence type="ECO:0000256" key="5">
    <source>
        <dbReference type="ARBA" id="ARBA00022832"/>
    </source>
</evidence>
<dbReference type="Proteomes" id="UP000242188">
    <property type="component" value="Unassembled WGS sequence"/>
</dbReference>
<dbReference type="InterPro" id="IPR029058">
    <property type="entry name" value="AB_hydrolase_fold"/>
</dbReference>
<dbReference type="Pfam" id="PF00975">
    <property type="entry name" value="Thioesterase"/>
    <property type="match status" value="1"/>
</dbReference>
<evidence type="ECO:0000256" key="7">
    <source>
        <dbReference type="ARBA" id="ARBA00023160"/>
    </source>
</evidence>
<dbReference type="STRING" id="6573.A0A210QYU0"/>
<keyword evidence="5" id="KW-0276">Fatty acid metabolism</keyword>
<dbReference type="EMBL" id="NEDP02001185">
    <property type="protein sequence ID" value="OWF53910.1"/>
    <property type="molecule type" value="Genomic_DNA"/>
</dbReference>
<dbReference type="PANTHER" id="PTHR11487:SF0">
    <property type="entry name" value="S-ACYL FATTY ACID SYNTHASE THIOESTERASE, MEDIUM CHAIN"/>
    <property type="match status" value="1"/>
</dbReference>
<evidence type="ECO:0000256" key="1">
    <source>
        <dbReference type="ARBA" id="ARBA00007169"/>
    </source>
</evidence>
<dbReference type="FunFam" id="3.40.50.1820:FF:000153">
    <property type="entry name" value="Surfactin synthase thioesterase subunit"/>
    <property type="match status" value="1"/>
</dbReference>
<evidence type="ECO:0000256" key="9">
    <source>
        <dbReference type="ARBA" id="ARBA00073799"/>
    </source>
</evidence>
<sequence length="250" mass="28580">MANKVLNCRFPRPTASCQLFCFPWAGGGSNFYANWGNMLPESIEVTGLTLPGREGRFKEPCCHSLDTVQKEIISALIPKCKERPFAFWGHSLGAMMCFEVARILKSEYNLEPERLFVSGVSAPHSEERKKNKVYVRNLNDAEFKDFLRKLGGTPDEILKSEELMALFLPPLRADYELVDQFDYDLVGDKPLTCPIDITDGEYDIKHNLKAWADLTKGKVTTKMLPGGHFYLKEKENMMRILENISSYYFE</sequence>
<evidence type="ECO:0000313" key="12">
    <source>
        <dbReference type="EMBL" id="OWF53910.1"/>
    </source>
</evidence>
<evidence type="ECO:0000259" key="11">
    <source>
        <dbReference type="Pfam" id="PF00975"/>
    </source>
</evidence>
<organism evidence="12 13">
    <name type="scientific">Mizuhopecten yessoensis</name>
    <name type="common">Japanese scallop</name>
    <name type="synonym">Patinopecten yessoensis</name>
    <dbReference type="NCBI Taxonomy" id="6573"/>
    <lineage>
        <taxon>Eukaryota</taxon>
        <taxon>Metazoa</taxon>
        <taxon>Spiralia</taxon>
        <taxon>Lophotrochozoa</taxon>
        <taxon>Mollusca</taxon>
        <taxon>Bivalvia</taxon>
        <taxon>Autobranchia</taxon>
        <taxon>Pteriomorphia</taxon>
        <taxon>Pectinida</taxon>
        <taxon>Pectinoidea</taxon>
        <taxon>Pectinidae</taxon>
        <taxon>Mizuhopecten</taxon>
    </lineage>
</organism>
<evidence type="ECO:0000256" key="10">
    <source>
        <dbReference type="ARBA" id="ARBA00079653"/>
    </source>
</evidence>
<evidence type="ECO:0000256" key="6">
    <source>
        <dbReference type="ARBA" id="ARBA00023098"/>
    </source>
</evidence>
<dbReference type="Gene3D" id="3.40.50.1820">
    <property type="entry name" value="alpha/beta hydrolase"/>
    <property type="match status" value="1"/>
</dbReference>
<evidence type="ECO:0000313" key="13">
    <source>
        <dbReference type="Proteomes" id="UP000242188"/>
    </source>
</evidence>
<comment type="similarity">
    <text evidence="1">Belongs to the thioesterase family.</text>
</comment>
<dbReference type="InterPro" id="IPR001031">
    <property type="entry name" value="Thioesterase"/>
</dbReference>
<keyword evidence="7" id="KW-0275">Fatty acid biosynthesis</keyword>
<name>A0A210QYU0_MIZYE</name>
<evidence type="ECO:0000256" key="8">
    <source>
        <dbReference type="ARBA" id="ARBA00048536"/>
    </source>
</evidence>
<gene>
    <name evidence="12" type="ORF">KP79_PYT13098</name>
</gene>
<dbReference type="PANTHER" id="PTHR11487">
    <property type="entry name" value="THIOESTERASE"/>
    <property type="match status" value="1"/>
</dbReference>
<dbReference type="AlphaFoldDB" id="A0A210QYU0"/>
<dbReference type="GO" id="GO:0051792">
    <property type="term" value="P:medium-chain fatty acid biosynthetic process"/>
    <property type="evidence" value="ECO:0007669"/>
    <property type="project" value="UniProtKB-ARBA"/>
</dbReference>
<keyword evidence="3" id="KW-0444">Lipid biosynthesis</keyword>
<dbReference type="EC" id="3.1.2.14" evidence="2"/>
<dbReference type="InterPro" id="IPR012223">
    <property type="entry name" value="TEII"/>
</dbReference>
<evidence type="ECO:0000256" key="2">
    <source>
        <dbReference type="ARBA" id="ARBA00012480"/>
    </source>
</evidence>
<comment type="caution">
    <text evidence="12">The sequence shown here is derived from an EMBL/GenBank/DDBJ whole genome shotgun (WGS) entry which is preliminary data.</text>
</comment>
<protein>
    <recommendedName>
        <fullName evidence="9">S-acyl fatty acid synthase thioesterase, medium chain</fullName>
        <ecNumber evidence="2">3.1.2.14</ecNumber>
    </recommendedName>
    <alternativeName>
        <fullName evidence="10">Thioesterase II</fullName>
    </alternativeName>
</protein>
<evidence type="ECO:0000256" key="4">
    <source>
        <dbReference type="ARBA" id="ARBA00022801"/>
    </source>
</evidence>
<reference evidence="12 13" key="1">
    <citation type="journal article" date="2017" name="Nat. Ecol. Evol.">
        <title>Scallop genome provides insights into evolution of bilaterian karyotype and development.</title>
        <authorList>
            <person name="Wang S."/>
            <person name="Zhang J."/>
            <person name="Jiao W."/>
            <person name="Li J."/>
            <person name="Xun X."/>
            <person name="Sun Y."/>
            <person name="Guo X."/>
            <person name="Huan P."/>
            <person name="Dong B."/>
            <person name="Zhang L."/>
            <person name="Hu X."/>
            <person name="Sun X."/>
            <person name="Wang J."/>
            <person name="Zhao C."/>
            <person name="Wang Y."/>
            <person name="Wang D."/>
            <person name="Huang X."/>
            <person name="Wang R."/>
            <person name="Lv J."/>
            <person name="Li Y."/>
            <person name="Zhang Z."/>
            <person name="Liu B."/>
            <person name="Lu W."/>
            <person name="Hui Y."/>
            <person name="Liang J."/>
            <person name="Zhou Z."/>
            <person name="Hou R."/>
            <person name="Li X."/>
            <person name="Liu Y."/>
            <person name="Li H."/>
            <person name="Ning X."/>
            <person name="Lin Y."/>
            <person name="Zhao L."/>
            <person name="Xing Q."/>
            <person name="Dou J."/>
            <person name="Li Y."/>
            <person name="Mao J."/>
            <person name="Guo H."/>
            <person name="Dou H."/>
            <person name="Li T."/>
            <person name="Mu C."/>
            <person name="Jiang W."/>
            <person name="Fu Q."/>
            <person name="Fu X."/>
            <person name="Miao Y."/>
            <person name="Liu J."/>
            <person name="Yu Q."/>
            <person name="Li R."/>
            <person name="Liao H."/>
            <person name="Li X."/>
            <person name="Kong Y."/>
            <person name="Jiang Z."/>
            <person name="Chourrout D."/>
            <person name="Li R."/>
            <person name="Bao Z."/>
        </authorList>
    </citation>
    <scope>NUCLEOTIDE SEQUENCE [LARGE SCALE GENOMIC DNA]</scope>
    <source>
        <strain evidence="12 13">PY_sf001</strain>
    </source>
</reference>
<keyword evidence="13" id="KW-1185">Reference proteome</keyword>
<proteinExistence type="inferred from homology"/>
<keyword evidence="4" id="KW-0378">Hydrolase</keyword>
<feature type="domain" description="Thioesterase" evidence="11">
    <location>
        <begin position="18"/>
        <end position="245"/>
    </location>
</feature>
<keyword evidence="6" id="KW-0443">Lipid metabolism</keyword>
<dbReference type="GO" id="GO:0016297">
    <property type="term" value="F:fatty acyl-[ACP] hydrolase activity"/>
    <property type="evidence" value="ECO:0007669"/>
    <property type="project" value="UniProtKB-EC"/>
</dbReference>
<dbReference type="SUPFAM" id="SSF53474">
    <property type="entry name" value="alpha/beta-Hydrolases"/>
    <property type="match status" value="1"/>
</dbReference>
<dbReference type="OrthoDB" id="541883at2759"/>
<comment type="catalytic activity">
    <reaction evidence="8">
        <text>(9Z)-octadecenoyl-[ACP] + H2O = (9Z)-octadecenoate + holo-[ACP] + H(+)</text>
        <dbReference type="Rhea" id="RHEA:15057"/>
        <dbReference type="Rhea" id="RHEA-COMP:9685"/>
        <dbReference type="Rhea" id="RHEA-COMP:9924"/>
        <dbReference type="ChEBI" id="CHEBI:15377"/>
        <dbReference type="ChEBI" id="CHEBI:15378"/>
        <dbReference type="ChEBI" id="CHEBI:30823"/>
        <dbReference type="ChEBI" id="CHEBI:64479"/>
        <dbReference type="ChEBI" id="CHEBI:78783"/>
        <dbReference type="EC" id="3.1.2.14"/>
    </reaction>
</comment>
<accession>A0A210QYU0</accession>
<evidence type="ECO:0000256" key="3">
    <source>
        <dbReference type="ARBA" id="ARBA00022516"/>
    </source>
</evidence>